<gene>
    <name evidence="8" type="ORF">ACFO4E_09205</name>
</gene>
<proteinExistence type="inferred from homology"/>
<protein>
    <submittedName>
        <fullName evidence="8">Type II toxin-antitoxin system HicA family toxin</fullName>
    </submittedName>
</protein>
<keyword evidence="2" id="KW-1277">Toxin-antitoxin system</keyword>
<dbReference type="RefSeq" id="WP_378572860.1">
    <property type="nucleotide sequence ID" value="NZ_JBHSFQ010000006.1"/>
</dbReference>
<evidence type="ECO:0000313" key="9">
    <source>
        <dbReference type="Proteomes" id="UP001595923"/>
    </source>
</evidence>
<name>A0ABV9DTF6_9ACTN</name>
<dbReference type="Gene3D" id="3.30.920.30">
    <property type="entry name" value="Hypothetical protein"/>
    <property type="match status" value="1"/>
</dbReference>
<evidence type="ECO:0000256" key="2">
    <source>
        <dbReference type="ARBA" id="ARBA00022649"/>
    </source>
</evidence>
<evidence type="ECO:0000256" key="4">
    <source>
        <dbReference type="ARBA" id="ARBA00022759"/>
    </source>
</evidence>
<accession>A0ABV9DTF6</accession>
<reference evidence="9" key="1">
    <citation type="journal article" date="2019" name="Int. J. Syst. Evol. Microbiol.">
        <title>The Global Catalogue of Microorganisms (GCM) 10K type strain sequencing project: providing services to taxonomists for standard genome sequencing and annotation.</title>
        <authorList>
            <consortium name="The Broad Institute Genomics Platform"/>
            <consortium name="The Broad Institute Genome Sequencing Center for Infectious Disease"/>
            <person name="Wu L."/>
            <person name="Ma J."/>
        </authorList>
    </citation>
    <scope>NUCLEOTIDE SEQUENCE [LARGE SCALE GENOMIC DNA]</scope>
    <source>
        <strain evidence="9">XZYJ18</strain>
    </source>
</reference>
<evidence type="ECO:0000256" key="7">
    <source>
        <dbReference type="ARBA" id="ARBA00023016"/>
    </source>
</evidence>
<evidence type="ECO:0000256" key="5">
    <source>
        <dbReference type="ARBA" id="ARBA00022801"/>
    </source>
</evidence>
<dbReference type="InterPro" id="IPR038570">
    <property type="entry name" value="HicA_sf"/>
</dbReference>
<dbReference type="InterPro" id="IPR012933">
    <property type="entry name" value="HicA_mRNA_interferase"/>
</dbReference>
<keyword evidence="5" id="KW-0378">Hydrolase</keyword>
<dbReference type="Proteomes" id="UP001595923">
    <property type="component" value="Unassembled WGS sequence"/>
</dbReference>
<sequence>MSPSHLPIVSGRKVVRALEKAGFEQLSTRGDHVKLRRDKLRVIVPLHKEIKRGTMASILAQAHMTAEELRALL</sequence>
<keyword evidence="7" id="KW-0346">Stress response</keyword>
<evidence type="ECO:0000256" key="6">
    <source>
        <dbReference type="ARBA" id="ARBA00022884"/>
    </source>
</evidence>
<evidence type="ECO:0000256" key="1">
    <source>
        <dbReference type="ARBA" id="ARBA00006620"/>
    </source>
</evidence>
<keyword evidence="3" id="KW-0540">Nuclease</keyword>
<keyword evidence="9" id="KW-1185">Reference proteome</keyword>
<evidence type="ECO:0000313" key="8">
    <source>
        <dbReference type="EMBL" id="MFC4562031.1"/>
    </source>
</evidence>
<keyword evidence="6" id="KW-0694">RNA-binding</keyword>
<keyword evidence="4" id="KW-0255">Endonuclease</keyword>
<dbReference type="SUPFAM" id="SSF54786">
    <property type="entry name" value="YcfA/nrd intein domain"/>
    <property type="match status" value="1"/>
</dbReference>
<dbReference type="Pfam" id="PF07927">
    <property type="entry name" value="HicA_toxin"/>
    <property type="match status" value="1"/>
</dbReference>
<evidence type="ECO:0000256" key="3">
    <source>
        <dbReference type="ARBA" id="ARBA00022722"/>
    </source>
</evidence>
<comment type="similarity">
    <text evidence="1">Belongs to the HicA mRNA interferase family.</text>
</comment>
<dbReference type="EMBL" id="JBHSFQ010000006">
    <property type="protein sequence ID" value="MFC4562031.1"/>
    <property type="molecule type" value="Genomic_DNA"/>
</dbReference>
<comment type="caution">
    <text evidence="8">The sequence shown here is derived from an EMBL/GenBank/DDBJ whole genome shotgun (WGS) entry which is preliminary data.</text>
</comment>
<organism evidence="8 9">
    <name type="scientific">Nocardiopsis mangrovi</name>
    <dbReference type="NCBI Taxonomy" id="1179818"/>
    <lineage>
        <taxon>Bacteria</taxon>
        <taxon>Bacillati</taxon>
        <taxon>Actinomycetota</taxon>
        <taxon>Actinomycetes</taxon>
        <taxon>Streptosporangiales</taxon>
        <taxon>Nocardiopsidaceae</taxon>
        <taxon>Nocardiopsis</taxon>
    </lineage>
</organism>